<gene>
    <name evidence="1" type="ORF">CCAX7_36540</name>
</gene>
<dbReference type="Proteomes" id="UP000287394">
    <property type="component" value="Chromosome"/>
</dbReference>
<proteinExistence type="predicted"/>
<sequence length="122" mass="13745">MDIIRTGSRFNAPLGGLPCREYFRRVDAGDYSGADEIAVVSKAESSRYPECNFAALRWSEQITNDKWVGGDRLAKCAVSETRIIRKQAKSGKRQAIIGMIRKCILVFASRQSLQMRLFVNRA</sequence>
<accession>A0A402D1B4</accession>
<evidence type="ECO:0000313" key="2">
    <source>
        <dbReference type="Proteomes" id="UP000287394"/>
    </source>
</evidence>
<reference evidence="1 2" key="1">
    <citation type="journal article" date="2019" name="Int. J. Syst. Evol. Microbiol.">
        <title>Capsulimonas corticalis gen. nov., sp. nov., an aerobic capsulated bacterium, of a novel bacterial order, Capsulimonadales ord. nov., of the class Armatimonadia of the phylum Armatimonadetes.</title>
        <authorList>
            <person name="Li J."/>
            <person name="Kudo C."/>
            <person name="Tonouchi A."/>
        </authorList>
    </citation>
    <scope>NUCLEOTIDE SEQUENCE [LARGE SCALE GENOMIC DNA]</scope>
    <source>
        <strain evidence="1 2">AX-7</strain>
    </source>
</reference>
<keyword evidence="2" id="KW-1185">Reference proteome</keyword>
<dbReference type="AlphaFoldDB" id="A0A402D1B4"/>
<organism evidence="1 2">
    <name type="scientific">Capsulimonas corticalis</name>
    <dbReference type="NCBI Taxonomy" id="2219043"/>
    <lineage>
        <taxon>Bacteria</taxon>
        <taxon>Bacillati</taxon>
        <taxon>Armatimonadota</taxon>
        <taxon>Armatimonadia</taxon>
        <taxon>Capsulimonadales</taxon>
        <taxon>Capsulimonadaceae</taxon>
        <taxon>Capsulimonas</taxon>
    </lineage>
</organism>
<dbReference type="KEGG" id="ccot:CCAX7_36540"/>
<protein>
    <submittedName>
        <fullName evidence="1">Uncharacterized protein</fullName>
    </submittedName>
</protein>
<name>A0A402D1B4_9BACT</name>
<evidence type="ECO:0000313" key="1">
    <source>
        <dbReference type="EMBL" id="BDI31603.1"/>
    </source>
</evidence>
<dbReference type="EMBL" id="AP025739">
    <property type="protein sequence ID" value="BDI31603.1"/>
    <property type="molecule type" value="Genomic_DNA"/>
</dbReference>